<organism evidence="1 2">
    <name type="scientific">Tigriopus californicus</name>
    <name type="common">Marine copepod</name>
    <dbReference type="NCBI Taxonomy" id="6832"/>
    <lineage>
        <taxon>Eukaryota</taxon>
        <taxon>Metazoa</taxon>
        <taxon>Ecdysozoa</taxon>
        <taxon>Arthropoda</taxon>
        <taxon>Crustacea</taxon>
        <taxon>Multicrustacea</taxon>
        <taxon>Hexanauplia</taxon>
        <taxon>Copepoda</taxon>
        <taxon>Harpacticoida</taxon>
        <taxon>Harpacticidae</taxon>
        <taxon>Tigriopus</taxon>
    </lineage>
</organism>
<dbReference type="Proteomes" id="UP000318571">
    <property type="component" value="Chromosome 9"/>
</dbReference>
<dbReference type="AlphaFoldDB" id="A0A553NXM1"/>
<dbReference type="EMBL" id="VCGU01000009">
    <property type="protein sequence ID" value="TRY70185.1"/>
    <property type="molecule type" value="Genomic_DNA"/>
</dbReference>
<name>A0A553NXM1_TIGCA</name>
<reference evidence="1 2" key="1">
    <citation type="journal article" date="2018" name="Nat. Ecol. Evol.">
        <title>Genomic signatures of mitonuclear coevolution across populations of Tigriopus californicus.</title>
        <authorList>
            <person name="Barreto F.S."/>
            <person name="Watson E.T."/>
            <person name="Lima T.G."/>
            <person name="Willett C.S."/>
            <person name="Edmands S."/>
            <person name="Li W."/>
            <person name="Burton R.S."/>
        </authorList>
    </citation>
    <scope>NUCLEOTIDE SEQUENCE [LARGE SCALE GENOMIC DNA]</scope>
    <source>
        <strain evidence="1 2">San Diego</strain>
    </source>
</reference>
<evidence type="ECO:0000313" key="2">
    <source>
        <dbReference type="Proteomes" id="UP000318571"/>
    </source>
</evidence>
<protein>
    <submittedName>
        <fullName evidence="1">Uncharacterized protein</fullName>
    </submittedName>
</protein>
<keyword evidence="2" id="KW-1185">Reference proteome</keyword>
<evidence type="ECO:0000313" key="1">
    <source>
        <dbReference type="EMBL" id="TRY70185.1"/>
    </source>
</evidence>
<accession>A0A553NXM1</accession>
<proteinExistence type="predicted"/>
<comment type="caution">
    <text evidence="1">The sequence shown here is derived from an EMBL/GenBank/DDBJ whole genome shotgun (WGS) entry which is preliminary data.</text>
</comment>
<sequence>MYKSIVLAASAAAVQAGIIATPYGSAPLAAPGYALNAAPLAAHGYALNAAPLAAQGYALNAAPLAAQGYALPAVAAQGYALNTAPLAAPQYAPQYSGLTYGAAPVAAAPQAYALPPVKNIQEAPIVEQVVEPVEQHGYSVRY</sequence>
<gene>
    <name evidence="1" type="ORF">TCAL_17272</name>
</gene>